<dbReference type="GO" id="GO:0004497">
    <property type="term" value="F:monooxygenase activity"/>
    <property type="evidence" value="ECO:0007669"/>
    <property type="project" value="UniProtKB-KW"/>
</dbReference>
<evidence type="ECO:0000256" key="3">
    <source>
        <dbReference type="ARBA" id="ARBA00023002"/>
    </source>
</evidence>
<comment type="similarity">
    <text evidence="1 5">Belongs to the cytochrome P450 family.</text>
</comment>
<keyword evidence="2 5" id="KW-0479">Metal-binding</keyword>
<gene>
    <name evidence="6" type="ORF">MELLADRAFT_90397</name>
</gene>
<evidence type="ECO:0000313" key="6">
    <source>
        <dbReference type="EMBL" id="EGG03077.1"/>
    </source>
</evidence>
<dbReference type="AlphaFoldDB" id="F4RWS2"/>
<dbReference type="VEuPathDB" id="FungiDB:MELLADRAFT_90397"/>
<dbReference type="Pfam" id="PF00067">
    <property type="entry name" value="p450"/>
    <property type="match status" value="2"/>
</dbReference>
<dbReference type="PROSITE" id="PS00086">
    <property type="entry name" value="CYTOCHROME_P450"/>
    <property type="match status" value="1"/>
</dbReference>
<dbReference type="InParanoid" id="F4RWS2"/>
<evidence type="ECO:0000313" key="7">
    <source>
        <dbReference type="Proteomes" id="UP000001072"/>
    </source>
</evidence>
<dbReference type="GO" id="GO:0016705">
    <property type="term" value="F:oxidoreductase activity, acting on paired donors, with incorporation or reduction of molecular oxygen"/>
    <property type="evidence" value="ECO:0007669"/>
    <property type="project" value="InterPro"/>
</dbReference>
<dbReference type="GO" id="GO:0005506">
    <property type="term" value="F:iron ion binding"/>
    <property type="evidence" value="ECO:0007669"/>
    <property type="project" value="InterPro"/>
</dbReference>
<dbReference type="RefSeq" id="XP_007413537.1">
    <property type="nucleotide sequence ID" value="XM_007413475.1"/>
</dbReference>
<protein>
    <submittedName>
        <fullName evidence="6">Cytochrome P450 monooxygenase</fullName>
    </submittedName>
</protein>
<proteinExistence type="inferred from homology"/>
<evidence type="ECO:0000256" key="5">
    <source>
        <dbReference type="RuleBase" id="RU000461"/>
    </source>
</evidence>
<accession>F4RWS2</accession>
<dbReference type="Gene3D" id="1.10.630.10">
    <property type="entry name" value="Cytochrome P450"/>
    <property type="match status" value="2"/>
</dbReference>
<dbReference type="KEGG" id="mlr:MELLADRAFT_90397"/>
<dbReference type="EMBL" id="GL883126">
    <property type="protein sequence ID" value="EGG03077.1"/>
    <property type="molecule type" value="Genomic_DNA"/>
</dbReference>
<dbReference type="OrthoDB" id="1470350at2759"/>
<reference evidence="7" key="1">
    <citation type="journal article" date="2011" name="Proc. Natl. Acad. Sci. U.S.A.">
        <title>Obligate biotrophy features unraveled by the genomic analysis of rust fungi.</title>
        <authorList>
            <person name="Duplessis S."/>
            <person name="Cuomo C.A."/>
            <person name="Lin Y.-C."/>
            <person name="Aerts A."/>
            <person name="Tisserant E."/>
            <person name="Veneault-Fourrey C."/>
            <person name="Joly D.L."/>
            <person name="Hacquard S."/>
            <person name="Amselem J."/>
            <person name="Cantarel B.L."/>
            <person name="Chiu R."/>
            <person name="Coutinho P.M."/>
            <person name="Feau N."/>
            <person name="Field M."/>
            <person name="Frey P."/>
            <person name="Gelhaye E."/>
            <person name="Goldberg J."/>
            <person name="Grabherr M.G."/>
            <person name="Kodira C.D."/>
            <person name="Kohler A."/>
            <person name="Kuees U."/>
            <person name="Lindquist E.A."/>
            <person name="Lucas S.M."/>
            <person name="Mago R."/>
            <person name="Mauceli E."/>
            <person name="Morin E."/>
            <person name="Murat C."/>
            <person name="Pangilinan J.L."/>
            <person name="Park R."/>
            <person name="Pearson M."/>
            <person name="Quesneville H."/>
            <person name="Rouhier N."/>
            <person name="Sakthikumar S."/>
            <person name="Salamov A.A."/>
            <person name="Schmutz J."/>
            <person name="Selles B."/>
            <person name="Shapiro H."/>
            <person name="Tanguay P."/>
            <person name="Tuskan G.A."/>
            <person name="Henrissat B."/>
            <person name="Van de Peer Y."/>
            <person name="Rouze P."/>
            <person name="Ellis J.G."/>
            <person name="Dodds P.N."/>
            <person name="Schein J.E."/>
            <person name="Zhong S."/>
            <person name="Hamelin R.C."/>
            <person name="Grigoriev I.V."/>
            <person name="Szabo L.J."/>
            <person name="Martin F."/>
        </authorList>
    </citation>
    <scope>NUCLEOTIDE SEQUENCE [LARGE SCALE GENOMIC DNA]</scope>
    <source>
        <strain evidence="7">98AG31 / pathotype 3-4-7</strain>
    </source>
</reference>
<dbReference type="Proteomes" id="UP000001072">
    <property type="component" value="Unassembled WGS sequence"/>
</dbReference>
<dbReference type="GO" id="GO:0020037">
    <property type="term" value="F:heme binding"/>
    <property type="evidence" value="ECO:0007669"/>
    <property type="project" value="InterPro"/>
</dbReference>
<keyword evidence="7" id="KW-1185">Reference proteome</keyword>
<dbReference type="STRING" id="747676.F4RWS2"/>
<evidence type="ECO:0000256" key="2">
    <source>
        <dbReference type="ARBA" id="ARBA00022723"/>
    </source>
</evidence>
<evidence type="ECO:0000256" key="4">
    <source>
        <dbReference type="ARBA" id="ARBA00023004"/>
    </source>
</evidence>
<keyword evidence="3 5" id="KW-0560">Oxidoreductase</keyword>
<sequence>MEEHLNFFKEAVLLLIFLRLAALIYKYRNRASLWPLPAAIGTSERKDVYQDLPGWPLLGQLPEVILNSRSLLEWNSRKERTYGLGFSVTLPGMRLIEISRPDWIEHVQKTNFQNYVKGNFFREVMSDVFGQGIFVADGAKWKSTRQVTARILNAHNFRTIVAPAIHDTLRAFNDLLEVKANEGSIVELDDFFHRFTLEAFIQMTRPRPGRSSIPFHMHSTLFRDNLTFGSSLLPSQRILEAETPRDLLGLFMEFSDEKGVSLSRDELKDSALNLIIAGRDTTAQALSWTFFHLTKRPELLVPIREEIARLIPNDDVMVDYDSYKQFTNVLAVFYEALRLHPSVPKNAKFALNHDKLPDGPLIQPGDCLRWRSDWQMARDPNIWGLDCAEFKPSRWIDPDGKLKQYGQWKFHAFNGGPRICIGMHLGTMEAVGVIVEIARRYDLQFAPGWLSRVPKIEKITPQCTEQTPKYGSSLTLPMAERMELILTTRDKGSAQCIESTAESCHKVN</sequence>
<dbReference type="InterPro" id="IPR036396">
    <property type="entry name" value="Cyt_P450_sf"/>
</dbReference>
<keyword evidence="4 5" id="KW-0408">Iron</keyword>
<keyword evidence="5" id="KW-0349">Heme</keyword>
<dbReference type="SUPFAM" id="SSF48264">
    <property type="entry name" value="Cytochrome P450"/>
    <property type="match status" value="1"/>
</dbReference>
<keyword evidence="5 6" id="KW-0503">Monooxygenase</keyword>
<dbReference type="GO" id="GO:0006629">
    <property type="term" value="P:lipid metabolic process"/>
    <property type="evidence" value="ECO:0007669"/>
    <property type="project" value="UniProtKB-ARBA"/>
</dbReference>
<dbReference type="PANTHER" id="PTHR24296">
    <property type="entry name" value="CYTOCHROME P450"/>
    <property type="match status" value="1"/>
</dbReference>
<organism evidence="7">
    <name type="scientific">Melampsora larici-populina (strain 98AG31 / pathotype 3-4-7)</name>
    <name type="common">Poplar leaf rust fungus</name>
    <dbReference type="NCBI Taxonomy" id="747676"/>
    <lineage>
        <taxon>Eukaryota</taxon>
        <taxon>Fungi</taxon>
        <taxon>Dikarya</taxon>
        <taxon>Basidiomycota</taxon>
        <taxon>Pucciniomycotina</taxon>
        <taxon>Pucciniomycetes</taxon>
        <taxon>Pucciniales</taxon>
        <taxon>Melampsoraceae</taxon>
        <taxon>Melampsora</taxon>
    </lineage>
</organism>
<name>F4RWS2_MELLP</name>
<dbReference type="HOGENOM" id="CLU_001570_27_2_1"/>
<dbReference type="InterPro" id="IPR017972">
    <property type="entry name" value="Cyt_P450_CS"/>
</dbReference>
<dbReference type="InterPro" id="IPR001128">
    <property type="entry name" value="Cyt_P450"/>
</dbReference>
<dbReference type="GeneID" id="18935550"/>
<evidence type="ECO:0000256" key="1">
    <source>
        <dbReference type="ARBA" id="ARBA00010617"/>
    </source>
</evidence>
<dbReference type="eggNOG" id="KOG0157">
    <property type="taxonomic scope" value="Eukaryota"/>
</dbReference>
<dbReference type="PRINTS" id="PR00385">
    <property type="entry name" value="P450"/>
</dbReference>